<dbReference type="Gene3D" id="3.40.50.300">
    <property type="entry name" value="P-loop containing nucleotide triphosphate hydrolases"/>
    <property type="match status" value="1"/>
</dbReference>
<dbReference type="InterPro" id="IPR027417">
    <property type="entry name" value="P-loop_NTPase"/>
</dbReference>
<keyword evidence="3" id="KW-0378">Hydrolase</keyword>
<dbReference type="PANTHER" id="PTHR23077:SF132">
    <property type="entry name" value="ATP-DEPENDENT ZN PROTEASE"/>
    <property type="match status" value="1"/>
</dbReference>
<dbReference type="GeneID" id="36597982"/>
<dbReference type="GO" id="GO:0003723">
    <property type="term" value="F:RNA binding"/>
    <property type="evidence" value="ECO:0007669"/>
    <property type="project" value="TreeGrafter"/>
</dbReference>
<keyword evidence="4" id="KW-1185">Reference proteome</keyword>
<dbReference type="PANTHER" id="PTHR23077">
    <property type="entry name" value="AAA-FAMILY ATPASE"/>
    <property type="match status" value="1"/>
</dbReference>
<dbReference type="Pfam" id="PF00004">
    <property type="entry name" value="AAA"/>
    <property type="match status" value="1"/>
</dbReference>
<dbReference type="GO" id="GO:0042254">
    <property type="term" value="P:ribosome biogenesis"/>
    <property type="evidence" value="ECO:0007669"/>
    <property type="project" value="TreeGrafter"/>
</dbReference>
<dbReference type="CDD" id="cd19481">
    <property type="entry name" value="RecA-like_protease"/>
    <property type="match status" value="1"/>
</dbReference>
<feature type="region of interest" description="Disordered" evidence="1">
    <location>
        <begin position="444"/>
        <end position="477"/>
    </location>
</feature>
<dbReference type="AlphaFoldDB" id="A0A2T4BI21"/>
<evidence type="ECO:0000313" key="3">
    <source>
        <dbReference type="EMBL" id="PTB68950.1"/>
    </source>
</evidence>
<dbReference type="EMBL" id="KZ680209">
    <property type="protein sequence ID" value="PTB68950.1"/>
    <property type="molecule type" value="Genomic_DNA"/>
</dbReference>
<dbReference type="InterPro" id="IPR003959">
    <property type="entry name" value="ATPase_AAA_core"/>
</dbReference>
<dbReference type="GO" id="GO:0005524">
    <property type="term" value="F:ATP binding"/>
    <property type="evidence" value="ECO:0007669"/>
    <property type="project" value="InterPro"/>
</dbReference>
<evidence type="ECO:0000259" key="2">
    <source>
        <dbReference type="Pfam" id="PF00004"/>
    </source>
</evidence>
<dbReference type="SUPFAM" id="SSF52540">
    <property type="entry name" value="P-loop containing nucleoside triphosphate hydrolases"/>
    <property type="match status" value="1"/>
</dbReference>
<dbReference type="GO" id="GO:1990275">
    <property type="term" value="F:preribosome binding"/>
    <property type="evidence" value="ECO:0007669"/>
    <property type="project" value="TreeGrafter"/>
</dbReference>
<feature type="compositionally biased region" description="Basic and acidic residues" evidence="1">
    <location>
        <begin position="81"/>
        <end position="93"/>
    </location>
</feature>
<dbReference type="RefSeq" id="XP_024752270.1">
    <property type="nucleotide sequence ID" value="XM_024889864.1"/>
</dbReference>
<evidence type="ECO:0000256" key="1">
    <source>
        <dbReference type="SAM" id="MobiDB-lite"/>
    </source>
</evidence>
<feature type="compositionally biased region" description="Acidic residues" evidence="1">
    <location>
        <begin position="447"/>
        <end position="467"/>
    </location>
</feature>
<gene>
    <name evidence="3" type="ORF">BBK36DRAFT_1113023</name>
</gene>
<sequence>MEASSIDDHHHPPAGHDEATRQFFSHSSARRINTDAVIAKALRSQHPNLSLSIAPAGSCNLLAYAASGHAQMTPVSDDNDEHEREHHHDDGGPHRVPSSLSWKVYVPPARRMDGDLGALAKEVLFEKYLLTWKQKQGKDKDDNENEEQQQADFIVYLVNGRDGASSYPQVTNYFILAAHERLASQLILAAGRWTGELHDEIWVFDGGRWAKNAELYRSAMKASWDSVILDEEMKAALIEDHLSFFRSRATYERLKVPWKRGIIYYGPPGNGKTISIKATMNMLYHLKQRVTTLYVRSLKSFLGPEKSISLVFEKAREFAPCYLVFEDLDTIITDDVRSYFLNEVDGLKSNDGIFMIGSTNHLDRLDPGISKRPSRFDRKYLFPDPDLAQRVAYARFWQTKLADNKAISFPDKLCAAVADITDGFSFAYMQEAFVAALLAIARKEQPGDDDDDDDDDDDGEGDDEAEEASMVQTVDLAEDDWLDDLPLWVEMKKQVAILREGMGDKTA</sequence>
<organism evidence="3 4">
    <name type="scientific">Trichoderma citrinoviride</name>
    <dbReference type="NCBI Taxonomy" id="58853"/>
    <lineage>
        <taxon>Eukaryota</taxon>
        <taxon>Fungi</taxon>
        <taxon>Dikarya</taxon>
        <taxon>Ascomycota</taxon>
        <taxon>Pezizomycotina</taxon>
        <taxon>Sordariomycetes</taxon>
        <taxon>Hypocreomycetidae</taxon>
        <taxon>Hypocreales</taxon>
        <taxon>Hypocreaceae</taxon>
        <taxon>Trichoderma</taxon>
    </lineage>
</organism>
<dbReference type="GO" id="GO:0016887">
    <property type="term" value="F:ATP hydrolysis activity"/>
    <property type="evidence" value="ECO:0007669"/>
    <property type="project" value="InterPro"/>
</dbReference>
<protein>
    <submittedName>
        <fullName evidence="3">P-loop containing nucleoside triphosphate hydrolase protein</fullName>
    </submittedName>
</protein>
<name>A0A2T4BI21_9HYPO</name>
<evidence type="ECO:0000313" key="4">
    <source>
        <dbReference type="Proteomes" id="UP000241546"/>
    </source>
</evidence>
<accession>A0A2T4BI21</accession>
<feature type="region of interest" description="Disordered" evidence="1">
    <location>
        <begin position="71"/>
        <end position="99"/>
    </location>
</feature>
<dbReference type="InterPro" id="IPR050168">
    <property type="entry name" value="AAA_ATPase_domain"/>
</dbReference>
<proteinExistence type="predicted"/>
<dbReference type="Gene3D" id="1.10.8.60">
    <property type="match status" value="1"/>
</dbReference>
<reference evidence="4" key="1">
    <citation type="submission" date="2016-07" db="EMBL/GenBank/DDBJ databases">
        <title>Multiple horizontal gene transfer events from other fungi enriched the ability of initially mycotrophic Trichoderma (Ascomycota) to feed on dead plant biomass.</title>
        <authorList>
            <consortium name="DOE Joint Genome Institute"/>
            <person name="Atanasova L."/>
            <person name="Chenthamara K."/>
            <person name="Zhang J."/>
            <person name="Grujic M."/>
            <person name="Henrissat B."/>
            <person name="Kuo A."/>
            <person name="Aerts A."/>
            <person name="Salamov A."/>
            <person name="Lipzen A."/>
            <person name="Labutti K."/>
            <person name="Barry K."/>
            <person name="Miao Y."/>
            <person name="Rahimi M.J."/>
            <person name="Shen Q."/>
            <person name="Grigoriev I.V."/>
            <person name="Kubicek C.P."/>
            <person name="Druzhinina I.S."/>
        </authorList>
    </citation>
    <scope>NUCLEOTIDE SEQUENCE [LARGE SCALE GENOMIC DNA]</scope>
    <source>
        <strain evidence="4">TUCIM 6016</strain>
    </source>
</reference>
<dbReference type="GO" id="GO:0005634">
    <property type="term" value="C:nucleus"/>
    <property type="evidence" value="ECO:0007669"/>
    <property type="project" value="TreeGrafter"/>
</dbReference>
<feature type="domain" description="ATPase AAA-type core" evidence="2">
    <location>
        <begin position="263"/>
        <end position="383"/>
    </location>
</feature>
<dbReference type="OrthoDB" id="2115716at2759"/>
<dbReference type="Proteomes" id="UP000241546">
    <property type="component" value="Unassembled WGS sequence"/>
</dbReference>